<organism evidence="1 2">
    <name type="scientific">Choanephora cucurbitarum</name>
    <dbReference type="NCBI Taxonomy" id="101091"/>
    <lineage>
        <taxon>Eukaryota</taxon>
        <taxon>Fungi</taxon>
        <taxon>Fungi incertae sedis</taxon>
        <taxon>Mucoromycota</taxon>
        <taxon>Mucoromycotina</taxon>
        <taxon>Mucoromycetes</taxon>
        <taxon>Mucorales</taxon>
        <taxon>Mucorineae</taxon>
        <taxon>Choanephoraceae</taxon>
        <taxon>Choanephoroideae</taxon>
        <taxon>Choanephora</taxon>
    </lineage>
</organism>
<evidence type="ECO:0000313" key="1">
    <source>
        <dbReference type="EMBL" id="OBZ80803.1"/>
    </source>
</evidence>
<comment type="caution">
    <text evidence="1">The sequence shown here is derived from an EMBL/GenBank/DDBJ whole genome shotgun (WGS) entry which is preliminary data.</text>
</comment>
<dbReference type="AlphaFoldDB" id="A0A1C7MVE3"/>
<dbReference type="EMBL" id="LUGH01001715">
    <property type="protein sequence ID" value="OBZ80803.1"/>
    <property type="molecule type" value="Genomic_DNA"/>
</dbReference>
<protein>
    <submittedName>
        <fullName evidence="1">Uncharacterized protein</fullName>
    </submittedName>
</protein>
<proteinExistence type="predicted"/>
<dbReference type="InParanoid" id="A0A1C7MVE3"/>
<keyword evidence="2" id="KW-1185">Reference proteome</keyword>
<evidence type="ECO:0000313" key="2">
    <source>
        <dbReference type="Proteomes" id="UP000093000"/>
    </source>
</evidence>
<name>A0A1C7MVE3_9FUNG</name>
<dbReference type="Proteomes" id="UP000093000">
    <property type="component" value="Unassembled WGS sequence"/>
</dbReference>
<sequence>MTQATQTYSEIFDVIVNKECNNKSDIYDAIRQLGKGHNVIMSIKSSKPTSINYVCKHSGAKRIKSDREDASKNARSKMVLCGVFVNSRLDALFQK</sequence>
<gene>
    <name evidence="1" type="ORF">A0J61_11147</name>
</gene>
<reference evidence="1 2" key="1">
    <citation type="submission" date="2016-03" db="EMBL/GenBank/DDBJ databases">
        <title>Choanephora cucurbitarum.</title>
        <authorList>
            <person name="Min B."/>
            <person name="Park H."/>
            <person name="Park J.-H."/>
            <person name="Shin H.-D."/>
            <person name="Choi I.-G."/>
        </authorList>
    </citation>
    <scope>NUCLEOTIDE SEQUENCE [LARGE SCALE GENOMIC DNA]</scope>
    <source>
        <strain evidence="1 2">KUS-F28377</strain>
    </source>
</reference>
<accession>A0A1C7MVE3</accession>